<proteinExistence type="predicted"/>
<keyword evidence="6" id="KW-0418">Kinase</keyword>
<dbReference type="Gene3D" id="1.20.5.1930">
    <property type="match status" value="1"/>
</dbReference>
<sequence>MAFLITLWRWIRATPRRRDVSDAVAVLVVGLALILADLMPTLTDLPTTPVPAPWHAIPLVVGAAIMLGKRRHPISALIAGAAVLAVDTVMGLSLGVMLVFIDLLYSAALFASARAVRALLTTAAAIIASSALAAWVASGDPRLGFFIGLQAFALLATPIWWGTSVRQQKELADLAHERAADAERFALLRQAERLRDERERMARDLHDAISGNLSAIAITTEAALARPDGGADRAALLAARRSSVAALAEMRSMITLLRAGDEPELAPARLSDPVELAGLGVAHGLDLRLPSRFGADGLPAAIDQAGFRILQEALTNAARHGAGGVEARLTDDDGTLVVEVSNAVGPARRDDAPGYGLEIMAERATAVGGSCRAGPDGGRWVVQARLPAVKVEPADRPLAATTPGEPTPSGIRHGDHTTREHHP</sequence>
<dbReference type="InterPro" id="IPR036890">
    <property type="entry name" value="HATPase_C_sf"/>
</dbReference>
<protein>
    <recommendedName>
        <fullName evidence="2">histidine kinase</fullName>
        <ecNumber evidence="2">2.7.13.3</ecNumber>
    </recommendedName>
</protein>
<gene>
    <name evidence="12" type="ORF">KCQ71_25710</name>
</gene>
<evidence type="ECO:0000256" key="9">
    <source>
        <dbReference type="SAM" id="MobiDB-lite"/>
    </source>
</evidence>
<keyword evidence="4" id="KW-0808">Transferase</keyword>
<feature type="region of interest" description="Disordered" evidence="9">
    <location>
        <begin position="392"/>
        <end position="423"/>
    </location>
</feature>
<dbReference type="Gene3D" id="3.30.565.10">
    <property type="entry name" value="Histidine kinase-like ATPase, C-terminal domain"/>
    <property type="match status" value="1"/>
</dbReference>
<keyword evidence="10" id="KW-0812">Transmembrane</keyword>
<evidence type="ECO:0000256" key="3">
    <source>
        <dbReference type="ARBA" id="ARBA00022553"/>
    </source>
</evidence>
<evidence type="ECO:0000256" key="10">
    <source>
        <dbReference type="SAM" id="Phobius"/>
    </source>
</evidence>
<evidence type="ECO:0000259" key="11">
    <source>
        <dbReference type="Pfam" id="PF07730"/>
    </source>
</evidence>
<dbReference type="PANTHER" id="PTHR24421:SF10">
    <property type="entry name" value="NITRATE_NITRITE SENSOR PROTEIN NARQ"/>
    <property type="match status" value="1"/>
</dbReference>
<evidence type="ECO:0000256" key="8">
    <source>
        <dbReference type="ARBA" id="ARBA00023012"/>
    </source>
</evidence>
<evidence type="ECO:0000256" key="7">
    <source>
        <dbReference type="ARBA" id="ARBA00022840"/>
    </source>
</evidence>
<comment type="caution">
    <text evidence="12">The sequence shown here is derived from an EMBL/GenBank/DDBJ whole genome shotgun (WGS) entry which is preliminary data.</text>
</comment>
<comment type="catalytic activity">
    <reaction evidence="1">
        <text>ATP + protein L-histidine = ADP + protein N-phospho-L-histidine.</text>
        <dbReference type="EC" id="2.7.13.3"/>
    </reaction>
</comment>
<keyword evidence="7" id="KW-0067">ATP-binding</keyword>
<feature type="transmembrane region" description="Helical" evidence="10">
    <location>
        <begin position="143"/>
        <end position="161"/>
    </location>
</feature>
<dbReference type="EC" id="2.7.13.3" evidence="2"/>
<accession>A0ABS7SGS7</accession>
<dbReference type="Proteomes" id="UP000826651">
    <property type="component" value="Unassembled WGS sequence"/>
</dbReference>
<organism evidence="12 13">
    <name type="scientific">Occultella gossypii</name>
    <dbReference type="NCBI Taxonomy" id="2800820"/>
    <lineage>
        <taxon>Bacteria</taxon>
        <taxon>Bacillati</taxon>
        <taxon>Actinomycetota</taxon>
        <taxon>Actinomycetes</taxon>
        <taxon>Micrococcales</taxon>
        <taxon>Ruaniaceae</taxon>
        <taxon>Occultella</taxon>
    </lineage>
</organism>
<keyword evidence="8" id="KW-0902">Two-component regulatory system</keyword>
<reference evidence="12 13" key="1">
    <citation type="submission" date="2021-04" db="EMBL/GenBank/DDBJ databases">
        <title>Ruania sp. nov., isolated from sandy soil of mangrove forest.</title>
        <authorList>
            <person name="Ge X."/>
            <person name="Huang R."/>
            <person name="Liu W."/>
        </authorList>
    </citation>
    <scope>NUCLEOTIDE SEQUENCE [LARGE SCALE GENOMIC DNA]</scope>
    <source>
        <strain evidence="12 13">N2-46</strain>
    </source>
</reference>
<evidence type="ECO:0000256" key="1">
    <source>
        <dbReference type="ARBA" id="ARBA00000085"/>
    </source>
</evidence>
<feature type="compositionally biased region" description="Basic and acidic residues" evidence="9">
    <location>
        <begin position="412"/>
        <end position="423"/>
    </location>
</feature>
<feature type="transmembrane region" description="Helical" evidence="10">
    <location>
        <begin position="20"/>
        <end position="40"/>
    </location>
</feature>
<feature type="domain" description="Signal transduction histidine kinase subgroup 3 dimerisation and phosphoacceptor" evidence="11">
    <location>
        <begin position="197"/>
        <end position="261"/>
    </location>
</feature>
<dbReference type="InterPro" id="IPR050482">
    <property type="entry name" value="Sensor_HK_TwoCompSys"/>
</dbReference>
<keyword evidence="3" id="KW-0597">Phosphoprotein</keyword>
<keyword evidence="5" id="KW-0547">Nucleotide-binding</keyword>
<keyword evidence="10" id="KW-0472">Membrane</keyword>
<dbReference type="InterPro" id="IPR011712">
    <property type="entry name" value="Sig_transdc_His_kin_sub3_dim/P"/>
</dbReference>
<dbReference type="EMBL" id="JAGSHT010000030">
    <property type="protein sequence ID" value="MBZ2199564.1"/>
    <property type="molecule type" value="Genomic_DNA"/>
</dbReference>
<dbReference type="RefSeq" id="WP_223411562.1">
    <property type="nucleotide sequence ID" value="NZ_JAGSHT010000030.1"/>
</dbReference>
<evidence type="ECO:0000313" key="12">
    <source>
        <dbReference type="EMBL" id="MBZ2199564.1"/>
    </source>
</evidence>
<evidence type="ECO:0000256" key="5">
    <source>
        <dbReference type="ARBA" id="ARBA00022741"/>
    </source>
</evidence>
<dbReference type="CDD" id="cd16917">
    <property type="entry name" value="HATPase_UhpB-NarQ-NarX-like"/>
    <property type="match status" value="1"/>
</dbReference>
<name>A0ABS7SGS7_9MICO</name>
<keyword evidence="10" id="KW-1133">Transmembrane helix</keyword>
<evidence type="ECO:0000313" key="13">
    <source>
        <dbReference type="Proteomes" id="UP000826651"/>
    </source>
</evidence>
<evidence type="ECO:0000256" key="4">
    <source>
        <dbReference type="ARBA" id="ARBA00022679"/>
    </source>
</evidence>
<evidence type="ECO:0000256" key="2">
    <source>
        <dbReference type="ARBA" id="ARBA00012438"/>
    </source>
</evidence>
<evidence type="ECO:0000256" key="6">
    <source>
        <dbReference type="ARBA" id="ARBA00022777"/>
    </source>
</evidence>
<dbReference type="SUPFAM" id="SSF55874">
    <property type="entry name" value="ATPase domain of HSP90 chaperone/DNA topoisomerase II/histidine kinase"/>
    <property type="match status" value="1"/>
</dbReference>
<feature type="transmembrane region" description="Helical" evidence="10">
    <location>
        <begin position="115"/>
        <end position="136"/>
    </location>
</feature>
<feature type="transmembrane region" description="Helical" evidence="10">
    <location>
        <begin position="76"/>
        <end position="103"/>
    </location>
</feature>
<feature type="transmembrane region" description="Helical" evidence="10">
    <location>
        <begin position="52"/>
        <end position="69"/>
    </location>
</feature>
<keyword evidence="13" id="KW-1185">Reference proteome</keyword>
<dbReference type="Pfam" id="PF07730">
    <property type="entry name" value="HisKA_3"/>
    <property type="match status" value="1"/>
</dbReference>
<dbReference type="PANTHER" id="PTHR24421">
    <property type="entry name" value="NITRATE/NITRITE SENSOR PROTEIN NARX-RELATED"/>
    <property type="match status" value="1"/>
</dbReference>